<dbReference type="RefSeq" id="WP_147169263.1">
    <property type="nucleotide sequence ID" value="NZ_VOOR01000063.1"/>
</dbReference>
<name>A0A5C6RGF5_9BACT</name>
<evidence type="ECO:0000313" key="2">
    <source>
        <dbReference type="Proteomes" id="UP000321580"/>
    </source>
</evidence>
<comment type="caution">
    <text evidence="1">The sequence shown here is derived from an EMBL/GenBank/DDBJ whole genome shotgun (WGS) entry which is preliminary data.</text>
</comment>
<evidence type="ECO:0000313" key="1">
    <source>
        <dbReference type="EMBL" id="TXB61361.1"/>
    </source>
</evidence>
<sequence length="235" mass="27461">MKKQSSNRQYNFPDADLYLQCMERIKYAHRDMAQFEEYGYILERLRAFKALCDKFSALPDDEELLGDQMVTTEKKYKAAEALKSAIRSLMTRVAIKYSNRSGRYRKFGTAKMGDMTDAQLIFCGRRVVRVARQQLDFLAETGVNENVIRRVSEATRDFERAVNIQQDKVADRDISVERRVEQGNKLYDELITLCNIGKDIWAEKDPVKYENYCIYESNNDQKKARKEREKEAGKA</sequence>
<dbReference type="OrthoDB" id="1242093at2"/>
<dbReference type="AlphaFoldDB" id="A0A5C6RGF5"/>
<protein>
    <submittedName>
        <fullName evidence="1">Uncharacterized protein</fullName>
    </submittedName>
</protein>
<organism evidence="1 2">
    <name type="scientific">Phaeodactylibacter luteus</name>
    <dbReference type="NCBI Taxonomy" id="1564516"/>
    <lineage>
        <taxon>Bacteria</taxon>
        <taxon>Pseudomonadati</taxon>
        <taxon>Bacteroidota</taxon>
        <taxon>Saprospiria</taxon>
        <taxon>Saprospirales</taxon>
        <taxon>Haliscomenobacteraceae</taxon>
        <taxon>Phaeodactylibacter</taxon>
    </lineage>
</organism>
<dbReference type="Proteomes" id="UP000321580">
    <property type="component" value="Unassembled WGS sequence"/>
</dbReference>
<reference evidence="1 2" key="1">
    <citation type="submission" date="2019-08" db="EMBL/GenBank/DDBJ databases">
        <title>Genome of Phaeodactylibacter luteus.</title>
        <authorList>
            <person name="Bowman J.P."/>
        </authorList>
    </citation>
    <scope>NUCLEOTIDE SEQUENCE [LARGE SCALE GENOMIC DNA]</scope>
    <source>
        <strain evidence="1 2">KCTC 42180</strain>
    </source>
</reference>
<gene>
    <name evidence="1" type="ORF">FRY97_19465</name>
</gene>
<proteinExistence type="predicted"/>
<keyword evidence="2" id="KW-1185">Reference proteome</keyword>
<dbReference type="EMBL" id="VOOR01000063">
    <property type="protein sequence ID" value="TXB61361.1"/>
    <property type="molecule type" value="Genomic_DNA"/>
</dbReference>
<accession>A0A5C6RGF5</accession>